<evidence type="ECO:0000313" key="3">
    <source>
        <dbReference type="Proteomes" id="UP000249123"/>
    </source>
</evidence>
<proteinExistence type="predicted"/>
<dbReference type="AlphaFoldDB" id="A0A062U7I2"/>
<dbReference type="RefSeq" id="WP_034824899.1">
    <property type="nucleotide sequence ID" value="NZ_AWFA01000008.1"/>
</dbReference>
<accession>A0A062U7I2</accession>
<dbReference type="STRING" id="1280941.HY2_09715"/>
<dbReference type="EMBL" id="AWFB01000034">
    <property type="protein sequence ID" value="RAN32286.1"/>
    <property type="molecule type" value="Genomic_DNA"/>
</dbReference>
<gene>
    <name evidence="2" type="ORF">HY3_02880</name>
</gene>
<protein>
    <recommendedName>
        <fullName evidence="1">Potassium channel domain-containing protein</fullName>
    </recommendedName>
</protein>
<dbReference type="Pfam" id="PF07885">
    <property type="entry name" value="Ion_trans_2"/>
    <property type="match status" value="1"/>
</dbReference>
<reference evidence="2 3" key="1">
    <citation type="submission" date="2013-04" db="EMBL/GenBank/DDBJ databases">
        <title>Hyphomonas sp. T24B3 Genome Sequencing.</title>
        <authorList>
            <person name="Lai Q."/>
            <person name="Shao Z."/>
        </authorList>
    </citation>
    <scope>NUCLEOTIDE SEQUENCE [LARGE SCALE GENOMIC DNA]</scope>
    <source>
        <strain evidence="2 3">T24B3</strain>
    </source>
</reference>
<dbReference type="eggNOG" id="ENOG5032YV7">
    <property type="taxonomic scope" value="Bacteria"/>
</dbReference>
<feature type="domain" description="Potassium channel" evidence="1">
    <location>
        <begin position="65"/>
        <end position="133"/>
    </location>
</feature>
<organism evidence="2 3">
    <name type="scientific">Hyphomonas pacifica</name>
    <dbReference type="NCBI Taxonomy" id="1280941"/>
    <lineage>
        <taxon>Bacteria</taxon>
        <taxon>Pseudomonadati</taxon>
        <taxon>Pseudomonadota</taxon>
        <taxon>Alphaproteobacteria</taxon>
        <taxon>Hyphomonadales</taxon>
        <taxon>Hyphomonadaceae</taxon>
        <taxon>Hyphomonas</taxon>
    </lineage>
</organism>
<sequence length="155" mass="17142">MMLLLNLAVATVLVFITFLIHFIGLVGLSALIRNRHVHHVNISTVAGQGAAILFIVFSLFALHSLEIWVYTFVYRMLGIFPDIGTAVYFSTSAFTTVGFGDVVIGKDWRMLGAAESMNGFLLIGWSTAFLVSITAKVRVLEARIEELEEDSEDRS</sequence>
<comment type="caution">
    <text evidence="2">The sequence shown here is derived from an EMBL/GenBank/DDBJ whole genome shotgun (WGS) entry which is preliminary data.</text>
</comment>
<dbReference type="OrthoDB" id="2974133at2"/>
<name>A0A062U7I2_9PROT</name>
<dbReference type="SUPFAM" id="SSF81324">
    <property type="entry name" value="Voltage-gated potassium channels"/>
    <property type="match status" value="1"/>
</dbReference>
<keyword evidence="3" id="KW-1185">Reference proteome</keyword>
<evidence type="ECO:0000259" key="1">
    <source>
        <dbReference type="Pfam" id="PF07885"/>
    </source>
</evidence>
<dbReference type="InterPro" id="IPR013099">
    <property type="entry name" value="K_chnl_dom"/>
</dbReference>
<dbReference type="Gene3D" id="1.10.287.70">
    <property type="match status" value="1"/>
</dbReference>
<evidence type="ECO:0000313" key="2">
    <source>
        <dbReference type="EMBL" id="RAN32286.1"/>
    </source>
</evidence>
<dbReference type="Proteomes" id="UP000249123">
    <property type="component" value="Unassembled WGS sequence"/>
</dbReference>